<name>A0A4Y7IH89_PAPSO</name>
<evidence type="ECO:0000256" key="1">
    <source>
        <dbReference type="SAM" id="MobiDB-lite"/>
    </source>
</evidence>
<keyword evidence="2" id="KW-0812">Transmembrane</keyword>
<keyword evidence="2" id="KW-1133">Transmembrane helix</keyword>
<dbReference type="Gramene" id="RZC46789">
    <property type="protein sequence ID" value="RZC46789"/>
    <property type="gene ID" value="C5167_039727"/>
</dbReference>
<keyword evidence="2" id="KW-0472">Membrane</keyword>
<dbReference type="Proteomes" id="UP000316621">
    <property type="component" value="Chromosome 1"/>
</dbReference>
<dbReference type="EMBL" id="CM010715">
    <property type="protein sequence ID" value="RZC46789.1"/>
    <property type="molecule type" value="Genomic_DNA"/>
</dbReference>
<protein>
    <submittedName>
        <fullName evidence="3">Uncharacterized protein</fullName>
    </submittedName>
</protein>
<sequence>MPRVTRSSQTQCLRPISQGLVDQTANGFLQCSNDESSASPMGSPSSSQFTTTSSSQVTRSLPARYRDHLNRVTVFIVLLRTLMTATMGLMDEDMSVVLFRDTLLTCIFLMKMLNNNAEIG</sequence>
<reference evidence="3 4" key="1">
    <citation type="journal article" date="2018" name="Science">
        <title>The opium poppy genome and morphinan production.</title>
        <authorList>
            <person name="Guo L."/>
            <person name="Winzer T."/>
            <person name="Yang X."/>
            <person name="Li Y."/>
            <person name="Ning Z."/>
            <person name="He Z."/>
            <person name="Teodor R."/>
            <person name="Lu Y."/>
            <person name="Bowser T.A."/>
            <person name="Graham I.A."/>
            <person name="Ye K."/>
        </authorList>
    </citation>
    <scope>NUCLEOTIDE SEQUENCE [LARGE SCALE GENOMIC DNA]</scope>
    <source>
        <strain evidence="4">cv. HN1</strain>
        <tissue evidence="3">Leaves</tissue>
    </source>
</reference>
<feature type="region of interest" description="Disordered" evidence="1">
    <location>
        <begin position="31"/>
        <end position="58"/>
    </location>
</feature>
<evidence type="ECO:0000313" key="4">
    <source>
        <dbReference type="Proteomes" id="UP000316621"/>
    </source>
</evidence>
<evidence type="ECO:0000313" key="3">
    <source>
        <dbReference type="EMBL" id="RZC46789.1"/>
    </source>
</evidence>
<feature type="compositionally biased region" description="Low complexity" evidence="1">
    <location>
        <begin position="36"/>
        <end position="58"/>
    </location>
</feature>
<accession>A0A4Y7IH89</accession>
<proteinExistence type="predicted"/>
<keyword evidence="4" id="KW-1185">Reference proteome</keyword>
<evidence type="ECO:0000256" key="2">
    <source>
        <dbReference type="SAM" id="Phobius"/>
    </source>
</evidence>
<feature type="transmembrane region" description="Helical" evidence="2">
    <location>
        <begin position="69"/>
        <end position="90"/>
    </location>
</feature>
<organism evidence="3 4">
    <name type="scientific">Papaver somniferum</name>
    <name type="common">Opium poppy</name>
    <dbReference type="NCBI Taxonomy" id="3469"/>
    <lineage>
        <taxon>Eukaryota</taxon>
        <taxon>Viridiplantae</taxon>
        <taxon>Streptophyta</taxon>
        <taxon>Embryophyta</taxon>
        <taxon>Tracheophyta</taxon>
        <taxon>Spermatophyta</taxon>
        <taxon>Magnoliopsida</taxon>
        <taxon>Ranunculales</taxon>
        <taxon>Papaveraceae</taxon>
        <taxon>Papaveroideae</taxon>
        <taxon>Papaver</taxon>
    </lineage>
</organism>
<dbReference type="AlphaFoldDB" id="A0A4Y7IH89"/>
<gene>
    <name evidence="3" type="ORF">C5167_039727</name>
</gene>